<dbReference type="InterPro" id="IPR036048">
    <property type="entry name" value="Interleukin_8-like_sf"/>
</dbReference>
<evidence type="ECO:0000256" key="3">
    <source>
        <dbReference type="ARBA" id="ARBA00022514"/>
    </source>
</evidence>
<dbReference type="PANTHER" id="PTHR12015">
    <property type="entry name" value="SMALL INDUCIBLE CYTOKINE A"/>
    <property type="match status" value="1"/>
</dbReference>
<dbReference type="GO" id="GO:0061844">
    <property type="term" value="P:antimicrobial humoral immune response mediated by antimicrobial peptide"/>
    <property type="evidence" value="ECO:0007669"/>
    <property type="project" value="TreeGrafter"/>
</dbReference>
<dbReference type="AlphaFoldDB" id="A0A093ILA0"/>
<feature type="non-terminal residue" evidence="6">
    <location>
        <position position="1"/>
    </location>
</feature>
<dbReference type="GO" id="GO:0030335">
    <property type="term" value="P:positive regulation of cell migration"/>
    <property type="evidence" value="ECO:0007669"/>
    <property type="project" value="TreeGrafter"/>
</dbReference>
<dbReference type="InterPro" id="IPR001811">
    <property type="entry name" value="Chemokine_IL8-like_dom"/>
</dbReference>
<organism evidence="6 7">
    <name type="scientific">Fulmarus glacialis</name>
    <name type="common">Northern fulmar</name>
    <dbReference type="NCBI Taxonomy" id="30455"/>
    <lineage>
        <taxon>Eukaryota</taxon>
        <taxon>Metazoa</taxon>
        <taxon>Chordata</taxon>
        <taxon>Craniata</taxon>
        <taxon>Vertebrata</taxon>
        <taxon>Euteleostomi</taxon>
        <taxon>Archelosauria</taxon>
        <taxon>Archosauria</taxon>
        <taxon>Dinosauria</taxon>
        <taxon>Saurischia</taxon>
        <taxon>Theropoda</taxon>
        <taxon>Coelurosauria</taxon>
        <taxon>Aves</taxon>
        <taxon>Neognathae</taxon>
        <taxon>Neoaves</taxon>
        <taxon>Aequornithes</taxon>
        <taxon>Procellariiformes</taxon>
        <taxon>Procellariidae</taxon>
        <taxon>Fulmarus</taxon>
    </lineage>
</organism>
<dbReference type="InterPro" id="IPR039809">
    <property type="entry name" value="Chemokine_b/g/d"/>
</dbReference>
<dbReference type="GO" id="GO:0048020">
    <property type="term" value="F:CCR chemokine receptor binding"/>
    <property type="evidence" value="ECO:0007669"/>
    <property type="project" value="TreeGrafter"/>
</dbReference>
<feature type="non-terminal residue" evidence="6">
    <location>
        <position position="67"/>
    </location>
</feature>
<evidence type="ECO:0000256" key="4">
    <source>
        <dbReference type="ARBA" id="ARBA00022729"/>
    </source>
</evidence>
<keyword evidence="3" id="KW-0202">Cytokine</keyword>
<keyword evidence="7" id="KW-1185">Reference proteome</keyword>
<dbReference type="SUPFAM" id="SSF54117">
    <property type="entry name" value="Interleukin 8-like chemokines"/>
    <property type="match status" value="1"/>
</dbReference>
<feature type="domain" description="Chemokine interleukin-8-like" evidence="5">
    <location>
        <begin position="4"/>
        <end position="62"/>
    </location>
</feature>
<comment type="similarity">
    <text evidence="1">Belongs to the intercrine beta (chemokine CC) family.</text>
</comment>
<dbReference type="EMBL" id="KK596355">
    <property type="protein sequence ID" value="KFW03485.1"/>
    <property type="molecule type" value="Genomic_DNA"/>
</dbReference>
<dbReference type="PANTHER" id="PTHR12015:SF103">
    <property type="entry name" value="C-C MOTIF CHEMOKINE 4-RELATED"/>
    <property type="match status" value="1"/>
</dbReference>
<dbReference type="Proteomes" id="UP000053806">
    <property type="component" value="Unassembled WGS sequence"/>
</dbReference>
<dbReference type="Gene3D" id="2.40.50.40">
    <property type="match status" value="1"/>
</dbReference>
<evidence type="ECO:0000256" key="1">
    <source>
        <dbReference type="ARBA" id="ARBA00010868"/>
    </source>
</evidence>
<keyword evidence="2" id="KW-0145">Chemotaxis</keyword>
<dbReference type="Pfam" id="PF00048">
    <property type="entry name" value="IL8"/>
    <property type="match status" value="1"/>
</dbReference>
<protein>
    <submittedName>
        <fullName evidence="6">C-C motif chemokine 3</fullName>
    </submittedName>
</protein>
<proteinExistence type="inferred from homology"/>
<keyword evidence="4" id="KW-0732">Signal</keyword>
<evidence type="ECO:0000313" key="6">
    <source>
        <dbReference type="EMBL" id="KFW03485.1"/>
    </source>
</evidence>
<name>A0A093ILA0_FULGA</name>
<dbReference type="GO" id="GO:0006954">
    <property type="term" value="P:inflammatory response"/>
    <property type="evidence" value="ECO:0007669"/>
    <property type="project" value="TreeGrafter"/>
</dbReference>
<reference evidence="6 7" key="1">
    <citation type="submission" date="2014-04" db="EMBL/GenBank/DDBJ databases">
        <title>Genome evolution of avian class.</title>
        <authorList>
            <person name="Zhang G."/>
            <person name="Li C."/>
        </authorList>
    </citation>
    <scope>NUCLEOTIDE SEQUENCE [LARGE SCALE GENOMIC DNA]</scope>
    <source>
        <strain evidence="6">BGI_N327</strain>
    </source>
</reference>
<dbReference type="GO" id="GO:0070098">
    <property type="term" value="P:chemokine-mediated signaling pathway"/>
    <property type="evidence" value="ECO:0007669"/>
    <property type="project" value="TreeGrafter"/>
</dbReference>
<dbReference type="GO" id="GO:0005615">
    <property type="term" value="C:extracellular space"/>
    <property type="evidence" value="ECO:0007669"/>
    <property type="project" value="UniProtKB-KW"/>
</dbReference>
<dbReference type="GO" id="GO:0008009">
    <property type="term" value="F:chemokine activity"/>
    <property type="evidence" value="ECO:0007669"/>
    <property type="project" value="InterPro"/>
</dbReference>
<dbReference type="GO" id="GO:0048245">
    <property type="term" value="P:eosinophil chemotaxis"/>
    <property type="evidence" value="ECO:0007669"/>
    <property type="project" value="TreeGrafter"/>
</dbReference>
<gene>
    <name evidence="6" type="ORF">N327_02093</name>
</gene>
<dbReference type="SMART" id="SM00199">
    <property type="entry name" value="SCY"/>
    <property type="match status" value="1"/>
</dbReference>
<dbReference type="FunFam" id="2.40.50.40:FF:000002">
    <property type="entry name" value="C-C motif chemokine"/>
    <property type="match status" value="1"/>
</dbReference>
<sequence length="67" mass="7681">DTIPTACCFSYMSLPIPRRYITSAYMTSSACTQPAVILVTKAKRQICVDPQARWVQKYLEHLQMLKN</sequence>
<dbReference type="CDD" id="cd00272">
    <property type="entry name" value="Chemokine_CC"/>
    <property type="match status" value="1"/>
</dbReference>
<accession>A0A093ILA0</accession>
<evidence type="ECO:0000313" key="7">
    <source>
        <dbReference type="Proteomes" id="UP000053806"/>
    </source>
</evidence>
<evidence type="ECO:0000259" key="5">
    <source>
        <dbReference type="SMART" id="SM00199"/>
    </source>
</evidence>
<evidence type="ECO:0000256" key="2">
    <source>
        <dbReference type="ARBA" id="ARBA00022500"/>
    </source>
</evidence>